<dbReference type="InterPro" id="IPR027304">
    <property type="entry name" value="Trigger_fact/SurA_dom_sf"/>
</dbReference>
<evidence type="ECO:0000313" key="4">
    <source>
        <dbReference type="Proteomes" id="UP000000366"/>
    </source>
</evidence>
<gene>
    <name evidence="3" type="ordered locus">Mpe_A0738</name>
</gene>
<dbReference type="InterPro" id="IPR000297">
    <property type="entry name" value="PPIase_PpiC"/>
</dbReference>
<organism evidence="3 4">
    <name type="scientific">Methylibium petroleiphilum (strain ATCC BAA-1232 / LMG 22953 / PM1)</name>
    <dbReference type="NCBI Taxonomy" id="420662"/>
    <lineage>
        <taxon>Bacteria</taxon>
        <taxon>Pseudomonadati</taxon>
        <taxon>Pseudomonadota</taxon>
        <taxon>Betaproteobacteria</taxon>
        <taxon>Burkholderiales</taxon>
        <taxon>Sphaerotilaceae</taxon>
        <taxon>Methylibium</taxon>
    </lineage>
</organism>
<protein>
    <recommendedName>
        <fullName evidence="2">PpiC domain-containing protein</fullName>
    </recommendedName>
</protein>
<reference evidence="3 4" key="1">
    <citation type="journal article" date="2007" name="J. Bacteriol.">
        <title>Whole-genome analysis of the methyl tert-butyl ether-degrading beta-proteobacterium Methylibium petroleiphilum PM1.</title>
        <authorList>
            <person name="Kane S.R."/>
            <person name="Chakicherla A.Y."/>
            <person name="Chain P.S.G."/>
            <person name="Schmidt R."/>
            <person name="Shin M.W."/>
            <person name="Legler T.C."/>
            <person name="Scow K.M."/>
            <person name="Larimer F.W."/>
            <person name="Lucas S.M."/>
            <person name="Richardson P.M."/>
            <person name="Hristova K.R."/>
        </authorList>
    </citation>
    <scope>NUCLEOTIDE SEQUENCE [LARGE SCALE GENOMIC DNA]</scope>
    <source>
        <strain evidence="4">ATCC BAA-1232 / LMG 22953 / PM1</strain>
    </source>
</reference>
<feature type="region of interest" description="Disordered" evidence="1">
    <location>
        <begin position="290"/>
        <end position="330"/>
    </location>
</feature>
<dbReference type="EMBL" id="CP000555">
    <property type="protein sequence ID" value="ABM93700.1"/>
    <property type="molecule type" value="Genomic_DNA"/>
</dbReference>
<dbReference type="AlphaFoldDB" id="A2SDR1"/>
<feature type="domain" description="PpiC" evidence="2">
    <location>
        <begin position="129"/>
        <end position="248"/>
    </location>
</feature>
<evidence type="ECO:0000313" key="3">
    <source>
        <dbReference type="EMBL" id="ABM93700.1"/>
    </source>
</evidence>
<dbReference type="Pfam" id="PF13145">
    <property type="entry name" value="Rotamase_2"/>
    <property type="match status" value="1"/>
</dbReference>
<dbReference type="eggNOG" id="COG0760">
    <property type="taxonomic scope" value="Bacteria"/>
</dbReference>
<dbReference type="GO" id="GO:0003755">
    <property type="term" value="F:peptidyl-prolyl cis-trans isomerase activity"/>
    <property type="evidence" value="ECO:0007669"/>
    <property type="project" value="InterPro"/>
</dbReference>
<evidence type="ECO:0000256" key="1">
    <source>
        <dbReference type="SAM" id="MobiDB-lite"/>
    </source>
</evidence>
<feature type="compositionally biased region" description="Low complexity" evidence="1">
    <location>
        <begin position="290"/>
        <end position="307"/>
    </location>
</feature>
<name>A2SDR1_METPP</name>
<dbReference type="HOGENOM" id="CLU_065133_0_0_4"/>
<dbReference type="InterPro" id="IPR014274">
    <property type="entry name" value="PPIase_EpsD"/>
</dbReference>
<evidence type="ECO:0000259" key="2">
    <source>
        <dbReference type="Pfam" id="PF13145"/>
    </source>
</evidence>
<keyword evidence="4" id="KW-1185">Reference proteome</keyword>
<dbReference type="NCBIfam" id="TIGR02925">
    <property type="entry name" value="cis_trans_EpsD"/>
    <property type="match status" value="1"/>
</dbReference>
<sequence>MNHSSPLPKPTRLMTALVPACCALALIACGERRADTSTSQVAAQVGQGEVSIHQVNLVLQRQPDLRPEQVEAASRAALERLVQLELAVQKANEAKIDREPQVVQALDFARREVLARAYIDRLAETAAKPTAQEIERFYEERPALFKTRRIYSVQELGIVAPSERLPALQAKLAAARTVPAMLAELNAGGLNYTLASATKPAEDWALPVLDRLAGMSEGQVEFLPQPPGLRVLVLTSSTPAPRKLEEARLPIEQFLLNERKQQKVDTELKAMRGTTPVKYLGKFAQAAPGEAAAGAAAGPASATLAPPVATGNGKAELEAEARSKGIQGLR</sequence>
<dbReference type="SUPFAM" id="SSF109998">
    <property type="entry name" value="Triger factor/SurA peptide-binding domain-like"/>
    <property type="match status" value="1"/>
</dbReference>
<dbReference type="KEGG" id="mpt:Mpe_A0738"/>
<accession>A2SDR1</accession>
<dbReference type="STRING" id="420662.Mpe_A0738"/>
<proteinExistence type="predicted"/>
<dbReference type="Proteomes" id="UP000000366">
    <property type="component" value="Chromosome"/>
</dbReference>